<dbReference type="EMBL" id="JACASE010000003">
    <property type="protein sequence ID" value="KAF6485494.1"/>
    <property type="molecule type" value="Genomic_DNA"/>
</dbReference>
<evidence type="ECO:0000313" key="3">
    <source>
        <dbReference type="EMBL" id="KAF6485494.1"/>
    </source>
</evidence>
<feature type="transmembrane region" description="Helical" evidence="2">
    <location>
        <begin position="66"/>
        <end position="85"/>
    </location>
</feature>
<protein>
    <submittedName>
        <fullName evidence="3">Uncharacterized protein</fullName>
    </submittedName>
</protein>
<dbReference type="Proteomes" id="UP000593571">
    <property type="component" value="Unassembled WGS sequence"/>
</dbReference>
<reference evidence="3 4" key="1">
    <citation type="journal article" date="2020" name="Nature">
        <title>Six reference-quality genomes reveal evolution of bat adaptations.</title>
        <authorList>
            <person name="Jebb D."/>
            <person name="Huang Z."/>
            <person name="Pippel M."/>
            <person name="Hughes G.M."/>
            <person name="Lavrichenko K."/>
            <person name="Devanna P."/>
            <person name="Winkler S."/>
            <person name="Jermiin L.S."/>
            <person name="Skirmuntt E.C."/>
            <person name="Katzourakis A."/>
            <person name="Burkitt-Gray L."/>
            <person name="Ray D.A."/>
            <person name="Sullivan K.A.M."/>
            <person name="Roscito J.G."/>
            <person name="Kirilenko B.M."/>
            <person name="Davalos L.M."/>
            <person name="Corthals A.P."/>
            <person name="Power M.L."/>
            <person name="Jones G."/>
            <person name="Ransome R.D."/>
            <person name="Dechmann D.K.N."/>
            <person name="Locatelli A.G."/>
            <person name="Puechmaille S.J."/>
            <person name="Fedrigo O."/>
            <person name="Jarvis E.D."/>
            <person name="Hiller M."/>
            <person name="Vernes S.C."/>
            <person name="Myers E.W."/>
            <person name="Teeling E.C."/>
        </authorList>
    </citation>
    <scope>NUCLEOTIDE SEQUENCE [LARGE SCALE GENOMIC DNA]</scope>
    <source>
        <strain evidence="3">MRouAeg1</strain>
        <tissue evidence="3">Muscle</tissue>
    </source>
</reference>
<organism evidence="3 4">
    <name type="scientific">Rousettus aegyptiacus</name>
    <name type="common">Egyptian fruit bat</name>
    <name type="synonym">Pteropus aegyptiacus</name>
    <dbReference type="NCBI Taxonomy" id="9407"/>
    <lineage>
        <taxon>Eukaryota</taxon>
        <taxon>Metazoa</taxon>
        <taxon>Chordata</taxon>
        <taxon>Craniata</taxon>
        <taxon>Vertebrata</taxon>
        <taxon>Euteleostomi</taxon>
        <taxon>Mammalia</taxon>
        <taxon>Eutheria</taxon>
        <taxon>Laurasiatheria</taxon>
        <taxon>Chiroptera</taxon>
        <taxon>Yinpterochiroptera</taxon>
        <taxon>Pteropodoidea</taxon>
        <taxon>Pteropodidae</taxon>
        <taxon>Rousettinae</taxon>
        <taxon>Rousettus</taxon>
    </lineage>
</organism>
<sequence>MQNRAHPLPTVPHPHKTQFDASTSSSFGPLSKLEVGSNFEIVVIREVIYTQNYVCGGKREDKMPHVLFMVCYLTYMIFLPWYPFFLKSCSGGKHISLARFGDSLLCLSEKSVRLPDMFGYSFLF</sequence>
<gene>
    <name evidence="3" type="ORF">HJG63_010673</name>
</gene>
<accession>A0A7J8ILN3</accession>
<name>A0A7J8ILN3_ROUAE</name>
<dbReference type="AlphaFoldDB" id="A0A7J8ILN3"/>
<comment type="caution">
    <text evidence="3">The sequence shown here is derived from an EMBL/GenBank/DDBJ whole genome shotgun (WGS) entry which is preliminary data.</text>
</comment>
<evidence type="ECO:0000313" key="4">
    <source>
        <dbReference type="Proteomes" id="UP000593571"/>
    </source>
</evidence>
<proteinExistence type="predicted"/>
<evidence type="ECO:0000256" key="2">
    <source>
        <dbReference type="SAM" id="Phobius"/>
    </source>
</evidence>
<keyword evidence="2" id="KW-0472">Membrane</keyword>
<keyword evidence="4" id="KW-1185">Reference proteome</keyword>
<feature type="region of interest" description="Disordered" evidence="1">
    <location>
        <begin position="1"/>
        <end position="26"/>
    </location>
</feature>
<keyword evidence="2" id="KW-1133">Transmembrane helix</keyword>
<keyword evidence="2" id="KW-0812">Transmembrane</keyword>
<evidence type="ECO:0000256" key="1">
    <source>
        <dbReference type="SAM" id="MobiDB-lite"/>
    </source>
</evidence>